<proteinExistence type="predicted"/>
<evidence type="ECO:0000256" key="1">
    <source>
        <dbReference type="SAM" id="SignalP"/>
    </source>
</evidence>
<gene>
    <name evidence="2" type="ORF">K452DRAFT_361517</name>
</gene>
<dbReference type="AlphaFoldDB" id="A0A6A6B363"/>
<evidence type="ECO:0000313" key="2">
    <source>
        <dbReference type="EMBL" id="KAF2138038.1"/>
    </source>
</evidence>
<evidence type="ECO:0000313" key="3">
    <source>
        <dbReference type="Proteomes" id="UP000799438"/>
    </source>
</evidence>
<organism evidence="2 3">
    <name type="scientific">Aplosporella prunicola CBS 121167</name>
    <dbReference type="NCBI Taxonomy" id="1176127"/>
    <lineage>
        <taxon>Eukaryota</taxon>
        <taxon>Fungi</taxon>
        <taxon>Dikarya</taxon>
        <taxon>Ascomycota</taxon>
        <taxon>Pezizomycotina</taxon>
        <taxon>Dothideomycetes</taxon>
        <taxon>Dothideomycetes incertae sedis</taxon>
        <taxon>Botryosphaeriales</taxon>
        <taxon>Aplosporellaceae</taxon>
        <taxon>Aplosporella</taxon>
    </lineage>
</organism>
<dbReference type="OrthoDB" id="4233498at2759"/>
<dbReference type="RefSeq" id="XP_033393751.1">
    <property type="nucleotide sequence ID" value="XM_033546430.1"/>
</dbReference>
<evidence type="ECO:0008006" key="4">
    <source>
        <dbReference type="Google" id="ProtNLM"/>
    </source>
</evidence>
<keyword evidence="3" id="KW-1185">Reference proteome</keyword>
<protein>
    <recommendedName>
        <fullName evidence="4">Ecp2 effector protein domain-containing protein</fullName>
    </recommendedName>
</protein>
<feature type="signal peptide" evidence="1">
    <location>
        <begin position="1"/>
        <end position="18"/>
    </location>
</feature>
<reference evidence="2" key="1">
    <citation type="journal article" date="2020" name="Stud. Mycol.">
        <title>101 Dothideomycetes genomes: a test case for predicting lifestyles and emergence of pathogens.</title>
        <authorList>
            <person name="Haridas S."/>
            <person name="Albert R."/>
            <person name="Binder M."/>
            <person name="Bloem J."/>
            <person name="Labutti K."/>
            <person name="Salamov A."/>
            <person name="Andreopoulos B."/>
            <person name="Baker S."/>
            <person name="Barry K."/>
            <person name="Bills G."/>
            <person name="Bluhm B."/>
            <person name="Cannon C."/>
            <person name="Castanera R."/>
            <person name="Culley D."/>
            <person name="Daum C."/>
            <person name="Ezra D."/>
            <person name="Gonzalez J."/>
            <person name="Henrissat B."/>
            <person name="Kuo A."/>
            <person name="Liang C."/>
            <person name="Lipzen A."/>
            <person name="Lutzoni F."/>
            <person name="Magnuson J."/>
            <person name="Mondo S."/>
            <person name="Nolan M."/>
            <person name="Ohm R."/>
            <person name="Pangilinan J."/>
            <person name="Park H.-J."/>
            <person name="Ramirez L."/>
            <person name="Alfaro M."/>
            <person name="Sun H."/>
            <person name="Tritt A."/>
            <person name="Yoshinaga Y."/>
            <person name="Zwiers L.-H."/>
            <person name="Turgeon B."/>
            <person name="Goodwin S."/>
            <person name="Spatafora J."/>
            <person name="Crous P."/>
            <person name="Grigoriev I."/>
        </authorList>
    </citation>
    <scope>NUCLEOTIDE SEQUENCE</scope>
    <source>
        <strain evidence="2">CBS 121167</strain>
    </source>
</reference>
<accession>A0A6A6B363</accession>
<dbReference type="GeneID" id="54303936"/>
<name>A0A6A6B363_9PEZI</name>
<keyword evidence="1" id="KW-0732">Signal</keyword>
<dbReference type="Proteomes" id="UP000799438">
    <property type="component" value="Unassembled WGS sequence"/>
</dbReference>
<sequence length="122" mass="12690">MFATALFLAASLPLSVMAGITCETTDGSPSTEAVTEVINQVRGQGGDCEQTNHFGSNCTTLVHHDGAAIAICGPYGNYSPCTDVAHIVTQIQDQCLVDGRAGGTYTFEGFPDTGETIELISS</sequence>
<dbReference type="EMBL" id="ML995498">
    <property type="protein sequence ID" value="KAF2138038.1"/>
    <property type="molecule type" value="Genomic_DNA"/>
</dbReference>
<feature type="chain" id="PRO_5025610268" description="Ecp2 effector protein domain-containing protein" evidence="1">
    <location>
        <begin position="19"/>
        <end position="122"/>
    </location>
</feature>